<accession>A0A1G4ECU4</accession>
<evidence type="ECO:0000313" key="2">
    <source>
        <dbReference type="Proteomes" id="UP000195696"/>
    </source>
</evidence>
<organism evidence="1 2">
    <name type="scientific">Bacillus mycoides</name>
    <dbReference type="NCBI Taxonomy" id="1405"/>
    <lineage>
        <taxon>Bacteria</taxon>
        <taxon>Bacillati</taxon>
        <taxon>Bacillota</taxon>
        <taxon>Bacilli</taxon>
        <taxon>Bacillales</taxon>
        <taxon>Bacillaceae</taxon>
        <taxon>Bacillus</taxon>
        <taxon>Bacillus cereus group</taxon>
    </lineage>
</organism>
<name>A0A1G4ECU4_BACMY</name>
<proteinExistence type="predicted"/>
<gene>
    <name evidence="1" type="ORF">BWGO95_00576</name>
</gene>
<sequence length="13" mass="1356">MLSGIVVALALIR</sequence>
<reference evidence="1 2" key="1">
    <citation type="submission" date="2016-08" db="EMBL/GenBank/DDBJ databases">
        <authorList>
            <person name="Seilhamer J.J."/>
        </authorList>
    </citation>
    <scope>NUCLEOTIDE SEQUENCE [LARGE SCALE GENOMIC DNA]</scope>
    <source>
        <strain evidence="1 2">SDA_GO95</strain>
    </source>
</reference>
<dbReference type="Proteomes" id="UP000195696">
    <property type="component" value="Unassembled WGS sequence"/>
</dbReference>
<protein>
    <submittedName>
        <fullName evidence="1">Uncharacterized protein</fullName>
    </submittedName>
</protein>
<dbReference type="EMBL" id="FMAK01000017">
    <property type="protein sequence ID" value="SCB66633.1"/>
    <property type="molecule type" value="Genomic_DNA"/>
</dbReference>
<evidence type="ECO:0000313" key="1">
    <source>
        <dbReference type="EMBL" id="SCB66633.1"/>
    </source>
</evidence>